<keyword evidence="1" id="KW-0805">Transcription regulation</keyword>
<dbReference type="EMBL" id="UINC01114789">
    <property type="protein sequence ID" value="SVC85349.1"/>
    <property type="molecule type" value="Genomic_DNA"/>
</dbReference>
<dbReference type="SUPFAM" id="SSF47413">
    <property type="entry name" value="lambda repressor-like DNA-binding domains"/>
    <property type="match status" value="1"/>
</dbReference>
<dbReference type="PROSITE" id="PS50943">
    <property type="entry name" value="HTH_CROC1"/>
    <property type="match status" value="1"/>
</dbReference>
<evidence type="ECO:0000313" key="5">
    <source>
        <dbReference type="EMBL" id="SVC85349.1"/>
    </source>
</evidence>
<evidence type="ECO:0000259" key="4">
    <source>
        <dbReference type="PROSITE" id="PS50943"/>
    </source>
</evidence>
<dbReference type="CDD" id="cd00093">
    <property type="entry name" value="HTH_XRE"/>
    <property type="match status" value="1"/>
</dbReference>
<dbReference type="PANTHER" id="PTHR46797">
    <property type="entry name" value="HTH-TYPE TRANSCRIPTIONAL REGULATOR"/>
    <property type="match status" value="1"/>
</dbReference>
<organism evidence="5">
    <name type="scientific">marine metagenome</name>
    <dbReference type="NCBI Taxonomy" id="408172"/>
    <lineage>
        <taxon>unclassified sequences</taxon>
        <taxon>metagenomes</taxon>
        <taxon>ecological metagenomes</taxon>
    </lineage>
</organism>
<proteinExistence type="predicted"/>
<dbReference type="AlphaFoldDB" id="A0A382QIL4"/>
<dbReference type="PANTHER" id="PTHR46797:SF23">
    <property type="entry name" value="HTH-TYPE TRANSCRIPTIONAL REGULATOR SUTR"/>
    <property type="match status" value="1"/>
</dbReference>
<sequence>MSQLDLKIGPKIKAFRRQLGIQANKLAEQLSISPSYLNLIEGGKRKIDGDLLLKVCQELKIELSDLTTKSDLNLANNISELLDDELFEDLDILGPEVKDLVNTNPKIARALIKLGDNFKQKD</sequence>
<dbReference type="InterPro" id="IPR050807">
    <property type="entry name" value="TransReg_Diox_bact_type"/>
</dbReference>
<dbReference type="Gene3D" id="1.10.260.40">
    <property type="entry name" value="lambda repressor-like DNA-binding domains"/>
    <property type="match status" value="1"/>
</dbReference>
<evidence type="ECO:0000256" key="1">
    <source>
        <dbReference type="ARBA" id="ARBA00023015"/>
    </source>
</evidence>
<accession>A0A382QIL4</accession>
<protein>
    <recommendedName>
        <fullName evidence="4">HTH cro/C1-type domain-containing protein</fullName>
    </recommendedName>
</protein>
<dbReference type="SMART" id="SM00530">
    <property type="entry name" value="HTH_XRE"/>
    <property type="match status" value="1"/>
</dbReference>
<feature type="non-terminal residue" evidence="5">
    <location>
        <position position="122"/>
    </location>
</feature>
<keyword evidence="3" id="KW-0804">Transcription</keyword>
<dbReference type="GO" id="GO:0003700">
    <property type="term" value="F:DNA-binding transcription factor activity"/>
    <property type="evidence" value="ECO:0007669"/>
    <property type="project" value="TreeGrafter"/>
</dbReference>
<dbReference type="GO" id="GO:0003677">
    <property type="term" value="F:DNA binding"/>
    <property type="evidence" value="ECO:0007669"/>
    <property type="project" value="UniProtKB-KW"/>
</dbReference>
<evidence type="ECO:0000256" key="2">
    <source>
        <dbReference type="ARBA" id="ARBA00023125"/>
    </source>
</evidence>
<gene>
    <name evidence="5" type="ORF">METZ01_LOCUS338203</name>
</gene>
<dbReference type="GO" id="GO:0005829">
    <property type="term" value="C:cytosol"/>
    <property type="evidence" value="ECO:0007669"/>
    <property type="project" value="TreeGrafter"/>
</dbReference>
<keyword evidence="2" id="KW-0238">DNA-binding</keyword>
<evidence type="ECO:0000256" key="3">
    <source>
        <dbReference type="ARBA" id="ARBA00023163"/>
    </source>
</evidence>
<feature type="domain" description="HTH cro/C1-type" evidence="4">
    <location>
        <begin position="12"/>
        <end position="66"/>
    </location>
</feature>
<dbReference type="Pfam" id="PF01381">
    <property type="entry name" value="HTH_3"/>
    <property type="match status" value="1"/>
</dbReference>
<dbReference type="InterPro" id="IPR001387">
    <property type="entry name" value="Cro/C1-type_HTH"/>
</dbReference>
<reference evidence="5" key="1">
    <citation type="submission" date="2018-05" db="EMBL/GenBank/DDBJ databases">
        <authorList>
            <person name="Lanie J.A."/>
            <person name="Ng W.-L."/>
            <person name="Kazmierczak K.M."/>
            <person name="Andrzejewski T.M."/>
            <person name="Davidsen T.M."/>
            <person name="Wayne K.J."/>
            <person name="Tettelin H."/>
            <person name="Glass J.I."/>
            <person name="Rusch D."/>
            <person name="Podicherti R."/>
            <person name="Tsui H.-C.T."/>
            <person name="Winkler M.E."/>
        </authorList>
    </citation>
    <scope>NUCLEOTIDE SEQUENCE</scope>
</reference>
<dbReference type="InterPro" id="IPR010982">
    <property type="entry name" value="Lambda_DNA-bd_dom_sf"/>
</dbReference>
<name>A0A382QIL4_9ZZZZ</name>